<keyword evidence="1" id="KW-0472">Membrane</keyword>
<evidence type="ECO:0000313" key="3">
    <source>
        <dbReference type="Proteomes" id="UP000262073"/>
    </source>
</evidence>
<dbReference type="EMBL" id="CP031769">
    <property type="protein sequence ID" value="AXR07007.1"/>
    <property type="molecule type" value="Genomic_DNA"/>
</dbReference>
<keyword evidence="1" id="KW-1133">Transmembrane helix</keyword>
<evidence type="ECO:0000313" key="2">
    <source>
        <dbReference type="EMBL" id="AXR07007.1"/>
    </source>
</evidence>
<dbReference type="AlphaFoldDB" id="A0A346NNA0"/>
<accession>A0A346NNA0</accession>
<dbReference type="Proteomes" id="UP000262073">
    <property type="component" value="Chromosome"/>
</dbReference>
<feature type="transmembrane region" description="Helical" evidence="1">
    <location>
        <begin position="20"/>
        <end position="40"/>
    </location>
</feature>
<name>A0A346NNA0_9ALTE</name>
<dbReference type="KEGG" id="salm:D0Y50_11995"/>
<gene>
    <name evidence="2" type="ORF">D0Y50_11995</name>
</gene>
<sequence>MGFYRYVYTASDKSKIKFSVFLLALLVVYKTMKIILLIFIRQDDESAYFRVGVKIVLLKSESLCIRVLSLKTVTLPAKGRY</sequence>
<protein>
    <submittedName>
        <fullName evidence="2">Uncharacterized protein</fullName>
    </submittedName>
</protein>
<organism evidence="2 3">
    <name type="scientific">Salinimonas sediminis</name>
    <dbReference type="NCBI Taxonomy" id="2303538"/>
    <lineage>
        <taxon>Bacteria</taxon>
        <taxon>Pseudomonadati</taxon>
        <taxon>Pseudomonadota</taxon>
        <taxon>Gammaproteobacteria</taxon>
        <taxon>Alteromonadales</taxon>
        <taxon>Alteromonadaceae</taxon>
        <taxon>Alteromonas/Salinimonas group</taxon>
        <taxon>Salinimonas</taxon>
    </lineage>
</organism>
<proteinExistence type="predicted"/>
<evidence type="ECO:0000256" key="1">
    <source>
        <dbReference type="SAM" id="Phobius"/>
    </source>
</evidence>
<reference evidence="2 3" key="1">
    <citation type="submission" date="2018-08" db="EMBL/GenBank/DDBJ databases">
        <title>Salinimonas sediminis sp. nov., a piezophilic bacterium isolated from a deep-sea sediment sample from the New Britain Trench.</title>
        <authorList>
            <person name="Cao J."/>
        </authorList>
    </citation>
    <scope>NUCLEOTIDE SEQUENCE [LARGE SCALE GENOMIC DNA]</scope>
    <source>
        <strain evidence="2 3">N102</strain>
    </source>
</reference>
<keyword evidence="3" id="KW-1185">Reference proteome</keyword>
<keyword evidence="1" id="KW-0812">Transmembrane</keyword>